<dbReference type="STRING" id="284581.AMD01_21780"/>
<dbReference type="SUPFAM" id="SSF46785">
    <property type="entry name" value="Winged helix' DNA-binding domain"/>
    <property type="match status" value="1"/>
</dbReference>
<dbReference type="InterPro" id="IPR000847">
    <property type="entry name" value="LysR_HTH_N"/>
</dbReference>
<reference evidence="7" key="1">
    <citation type="submission" date="2015-08" db="EMBL/GenBank/DDBJ databases">
        <title>Fjat-14210 dsm16467.</title>
        <authorList>
            <person name="Liu B."/>
            <person name="Wang J."/>
            <person name="Zhu Y."/>
            <person name="Liu G."/>
            <person name="Chen Q."/>
            <person name="Chen Z."/>
            <person name="Lan J."/>
            <person name="Che J."/>
            <person name="Ge C."/>
            <person name="Shi H."/>
            <person name="Pan Z."/>
            <person name="Liu X."/>
        </authorList>
    </citation>
    <scope>NUCLEOTIDE SEQUENCE [LARGE SCALE GENOMIC DNA]</scope>
    <source>
        <strain evidence="7">DSM 16467</strain>
    </source>
</reference>
<dbReference type="RefSeq" id="WP_053403550.1">
    <property type="nucleotide sequence ID" value="NZ_JAUKEN010000003.1"/>
</dbReference>
<keyword evidence="3" id="KW-0238">DNA-binding</keyword>
<gene>
    <name evidence="6" type="ORF">AMD01_21780</name>
</gene>
<dbReference type="InterPro" id="IPR036388">
    <property type="entry name" value="WH-like_DNA-bd_sf"/>
</dbReference>
<sequence length="282" mass="32138">MRTEWLESFWITADTRSLSKASEQLHMSQPALSKQMRKLEEELGASLFKRTSSGVELTKAGEILYKEVQPLLQKLQSIQREIVLTEEWTSVTVGTWPSIASSYLPYKLAEAKTERKINVKISYSYHDIFDYLKSGEVDAALIDDQFISHTYWSKPLFTEDFYLFLNSDHPLAKKEEVSFSEFENEPLVLLPEGCDVRSSIERAYSEKGKDLPISTEIDFGQSIIGFIHANLGMSILPKIFIDHARGSHVKALKIKGIDLSRQISLVAHNDKLGKQLYALLFQ</sequence>
<keyword evidence="4" id="KW-0804">Transcription</keyword>
<evidence type="ECO:0000313" key="7">
    <source>
        <dbReference type="Proteomes" id="UP000037558"/>
    </source>
</evidence>
<proteinExistence type="inferred from homology"/>
<accession>A0A0M0KE53</accession>
<dbReference type="Pfam" id="PF00126">
    <property type="entry name" value="HTH_1"/>
    <property type="match status" value="1"/>
</dbReference>
<dbReference type="InterPro" id="IPR036390">
    <property type="entry name" value="WH_DNA-bd_sf"/>
</dbReference>
<evidence type="ECO:0000256" key="3">
    <source>
        <dbReference type="ARBA" id="ARBA00023125"/>
    </source>
</evidence>
<evidence type="ECO:0000313" key="6">
    <source>
        <dbReference type="EMBL" id="KOO37121.1"/>
    </source>
</evidence>
<keyword evidence="2" id="KW-0805">Transcription regulation</keyword>
<dbReference type="InterPro" id="IPR005119">
    <property type="entry name" value="LysR_subst-bd"/>
</dbReference>
<dbReference type="FunFam" id="1.10.10.10:FF:000001">
    <property type="entry name" value="LysR family transcriptional regulator"/>
    <property type="match status" value="1"/>
</dbReference>
<dbReference type="EMBL" id="LILC01000037">
    <property type="protein sequence ID" value="KOO37121.1"/>
    <property type="molecule type" value="Genomic_DNA"/>
</dbReference>
<dbReference type="PROSITE" id="PS50931">
    <property type="entry name" value="HTH_LYSR"/>
    <property type="match status" value="1"/>
</dbReference>
<keyword evidence="7" id="KW-1185">Reference proteome</keyword>
<dbReference type="AlphaFoldDB" id="A0A0M0KE53"/>
<name>A0A0M0KE53_9BACI</name>
<dbReference type="Proteomes" id="UP000037558">
    <property type="component" value="Unassembled WGS sequence"/>
</dbReference>
<comment type="caution">
    <text evidence="6">The sequence shown here is derived from an EMBL/GenBank/DDBJ whole genome shotgun (WGS) entry which is preliminary data.</text>
</comment>
<dbReference type="OrthoDB" id="9803735at2"/>
<dbReference type="GO" id="GO:0005829">
    <property type="term" value="C:cytosol"/>
    <property type="evidence" value="ECO:0007669"/>
    <property type="project" value="TreeGrafter"/>
</dbReference>
<feature type="domain" description="HTH lysR-type" evidence="5">
    <location>
        <begin position="1"/>
        <end position="58"/>
    </location>
</feature>
<dbReference type="Gene3D" id="1.10.10.10">
    <property type="entry name" value="Winged helix-like DNA-binding domain superfamily/Winged helix DNA-binding domain"/>
    <property type="match status" value="1"/>
</dbReference>
<evidence type="ECO:0000256" key="1">
    <source>
        <dbReference type="ARBA" id="ARBA00009437"/>
    </source>
</evidence>
<protein>
    <submittedName>
        <fullName evidence="6">LysR family transcriptional regulator</fullName>
    </submittedName>
</protein>
<evidence type="ECO:0000256" key="4">
    <source>
        <dbReference type="ARBA" id="ARBA00023163"/>
    </source>
</evidence>
<comment type="similarity">
    <text evidence="1">Belongs to the LysR transcriptional regulatory family.</text>
</comment>
<dbReference type="PATRIC" id="fig|284581.3.peg.3203"/>
<dbReference type="Pfam" id="PF03466">
    <property type="entry name" value="LysR_substrate"/>
    <property type="match status" value="1"/>
</dbReference>
<dbReference type="Gene3D" id="3.40.190.10">
    <property type="entry name" value="Periplasmic binding protein-like II"/>
    <property type="match status" value="2"/>
</dbReference>
<dbReference type="GO" id="GO:0003677">
    <property type="term" value="F:DNA binding"/>
    <property type="evidence" value="ECO:0007669"/>
    <property type="project" value="UniProtKB-KW"/>
</dbReference>
<evidence type="ECO:0000259" key="5">
    <source>
        <dbReference type="PROSITE" id="PS50931"/>
    </source>
</evidence>
<dbReference type="CDD" id="cd05466">
    <property type="entry name" value="PBP2_LTTR_substrate"/>
    <property type="match status" value="1"/>
</dbReference>
<dbReference type="GO" id="GO:0003700">
    <property type="term" value="F:DNA-binding transcription factor activity"/>
    <property type="evidence" value="ECO:0007669"/>
    <property type="project" value="InterPro"/>
</dbReference>
<evidence type="ECO:0000256" key="2">
    <source>
        <dbReference type="ARBA" id="ARBA00023015"/>
    </source>
</evidence>
<dbReference type="SUPFAM" id="SSF53850">
    <property type="entry name" value="Periplasmic binding protein-like II"/>
    <property type="match status" value="1"/>
</dbReference>
<organism evidence="6 7">
    <name type="scientific">Priestia koreensis</name>
    <dbReference type="NCBI Taxonomy" id="284581"/>
    <lineage>
        <taxon>Bacteria</taxon>
        <taxon>Bacillati</taxon>
        <taxon>Bacillota</taxon>
        <taxon>Bacilli</taxon>
        <taxon>Bacillales</taxon>
        <taxon>Bacillaceae</taxon>
        <taxon>Priestia</taxon>
    </lineage>
</organism>
<dbReference type="PANTHER" id="PTHR30419">
    <property type="entry name" value="HTH-TYPE TRANSCRIPTIONAL REGULATOR YBHD"/>
    <property type="match status" value="1"/>
</dbReference>
<dbReference type="InterPro" id="IPR050950">
    <property type="entry name" value="HTH-type_LysR_regulators"/>
</dbReference>
<dbReference type="PRINTS" id="PR00039">
    <property type="entry name" value="HTHLYSR"/>
</dbReference>